<feature type="region of interest" description="Disordered" evidence="1">
    <location>
        <begin position="1"/>
        <end position="47"/>
    </location>
</feature>
<proteinExistence type="predicted"/>
<evidence type="ECO:0000313" key="3">
    <source>
        <dbReference type="Proteomes" id="UP000556436"/>
    </source>
</evidence>
<protein>
    <submittedName>
        <fullName evidence="2">Uncharacterized protein</fullName>
    </submittedName>
</protein>
<feature type="compositionally biased region" description="Basic and acidic residues" evidence="1">
    <location>
        <begin position="14"/>
        <end position="23"/>
    </location>
</feature>
<reference evidence="2 3" key="1">
    <citation type="submission" date="2020-08" db="EMBL/GenBank/DDBJ databases">
        <title>Genomic Encyclopedia of Type Strains, Phase III (KMG-III): the genomes of soil and plant-associated and newly described type strains.</title>
        <authorList>
            <person name="Whitman W."/>
        </authorList>
    </citation>
    <scope>NUCLEOTIDE SEQUENCE [LARGE SCALE GENOMIC DNA]</scope>
    <source>
        <strain evidence="2 3">CECT 3265</strain>
    </source>
</reference>
<dbReference type="RefSeq" id="WP_184739626.1">
    <property type="nucleotide sequence ID" value="NZ_BMRW01000017.1"/>
</dbReference>
<dbReference type="AlphaFoldDB" id="A0A7W7PGX0"/>
<feature type="compositionally biased region" description="Basic and acidic residues" evidence="1">
    <location>
        <begin position="31"/>
        <end position="40"/>
    </location>
</feature>
<dbReference type="EMBL" id="JACHJG010000019">
    <property type="protein sequence ID" value="MBB4890436.1"/>
    <property type="molecule type" value="Genomic_DNA"/>
</dbReference>
<comment type="caution">
    <text evidence="2">The sequence shown here is derived from an EMBL/GenBank/DDBJ whole genome shotgun (WGS) entry which is preliminary data.</text>
</comment>
<keyword evidence="3" id="KW-1185">Reference proteome</keyword>
<organism evidence="2 3">
    <name type="scientific">Streptomyces netropsis</name>
    <name type="common">Streptoverticillium netropsis</name>
    <dbReference type="NCBI Taxonomy" id="55404"/>
    <lineage>
        <taxon>Bacteria</taxon>
        <taxon>Bacillati</taxon>
        <taxon>Actinomycetota</taxon>
        <taxon>Actinomycetes</taxon>
        <taxon>Kitasatosporales</taxon>
        <taxon>Streptomycetaceae</taxon>
        <taxon>Streptomyces</taxon>
    </lineage>
</organism>
<gene>
    <name evidence="2" type="ORF">FHS38_006521</name>
</gene>
<sequence>MAAFDDQLAPIKQARVERRRQADVSHASALRRADAERAAREAGTAAAVPQAALLGRTA</sequence>
<dbReference type="Proteomes" id="UP000556436">
    <property type="component" value="Unassembled WGS sequence"/>
</dbReference>
<accession>A0A7W7PGX0</accession>
<name>A0A7W7PGX0_STRNE</name>
<evidence type="ECO:0000313" key="2">
    <source>
        <dbReference type="EMBL" id="MBB4890436.1"/>
    </source>
</evidence>
<evidence type="ECO:0000256" key="1">
    <source>
        <dbReference type="SAM" id="MobiDB-lite"/>
    </source>
</evidence>